<evidence type="ECO:0000313" key="1">
    <source>
        <dbReference type="EMBL" id="MBB3052022.1"/>
    </source>
</evidence>
<evidence type="ECO:0000313" key="2">
    <source>
        <dbReference type="Proteomes" id="UP000550714"/>
    </source>
</evidence>
<keyword evidence="1" id="KW-0378">Hydrolase</keyword>
<dbReference type="GO" id="GO:0006281">
    <property type="term" value="P:DNA repair"/>
    <property type="evidence" value="ECO:0007669"/>
    <property type="project" value="TreeGrafter"/>
</dbReference>
<dbReference type="InterPro" id="IPR050155">
    <property type="entry name" value="HAD-like_hydrolase_sf"/>
</dbReference>
<dbReference type="SFLD" id="SFLDG01129">
    <property type="entry name" value="C1.5:_HAD__Beta-PGM__Phosphata"/>
    <property type="match status" value="1"/>
</dbReference>
<dbReference type="SUPFAM" id="SSF56784">
    <property type="entry name" value="HAD-like"/>
    <property type="match status" value="1"/>
</dbReference>
<dbReference type="RefSeq" id="WP_343053953.1">
    <property type="nucleotide sequence ID" value="NZ_JACHWU010000003.1"/>
</dbReference>
<dbReference type="Gene3D" id="3.40.50.1000">
    <property type="entry name" value="HAD superfamily/HAD-like"/>
    <property type="match status" value="1"/>
</dbReference>
<dbReference type="AlphaFoldDB" id="A0A839S3S0"/>
<organism evidence="1 2">
    <name type="scientific">Prauserella isguenensis</name>
    <dbReference type="NCBI Taxonomy" id="1470180"/>
    <lineage>
        <taxon>Bacteria</taxon>
        <taxon>Bacillati</taxon>
        <taxon>Actinomycetota</taxon>
        <taxon>Actinomycetes</taxon>
        <taxon>Pseudonocardiales</taxon>
        <taxon>Pseudonocardiaceae</taxon>
        <taxon>Prauserella</taxon>
    </lineage>
</organism>
<dbReference type="SFLD" id="SFLDS00003">
    <property type="entry name" value="Haloacid_Dehalogenase"/>
    <property type="match status" value="1"/>
</dbReference>
<keyword evidence="2" id="KW-1185">Reference proteome</keyword>
<dbReference type="Pfam" id="PF12710">
    <property type="entry name" value="HAD"/>
    <property type="match status" value="1"/>
</dbReference>
<sequence length="236" mass="24500">MTTGAPEHPPDHLVLWDIDLTLVDLSGSGGDWYRQALATVAGVTLERMPSFPGRTELAITTELLTAHGIEPTRELVERLWRELTALATDPADDLRARGTALPGAAEVLARLAGTGRVVQSLVTGNLPAIAHHKVSAFGLHTHLDFDIGGYGSLSEHRPDLVAEAVELAGGKHGGAPEQVVVIGDTPHDVGAALACDAVAVAVATGRHDVDELSASGAHAVLPDLSDTDAALAAILR</sequence>
<dbReference type="Proteomes" id="UP000550714">
    <property type="component" value="Unassembled WGS sequence"/>
</dbReference>
<reference evidence="1 2" key="1">
    <citation type="submission" date="2020-08" db="EMBL/GenBank/DDBJ databases">
        <title>Genomic Encyclopedia of Type Strains, Phase III (KMG-III): the genomes of soil and plant-associated and newly described type strains.</title>
        <authorList>
            <person name="Whitman W."/>
        </authorList>
    </citation>
    <scope>NUCLEOTIDE SEQUENCE [LARGE SCALE GENOMIC DNA]</scope>
    <source>
        <strain evidence="1 2">CECT 8577</strain>
    </source>
</reference>
<dbReference type="EMBL" id="JACHWU010000003">
    <property type="protein sequence ID" value="MBB3052022.1"/>
    <property type="molecule type" value="Genomic_DNA"/>
</dbReference>
<proteinExistence type="predicted"/>
<protein>
    <submittedName>
        <fullName evidence="1">Phosphoglycolate phosphatase-like HAD superfamily hydrolase</fullName>
    </submittedName>
</protein>
<dbReference type="Gene3D" id="1.10.150.240">
    <property type="entry name" value="Putative phosphatase, domain 2"/>
    <property type="match status" value="1"/>
</dbReference>
<gene>
    <name evidence="1" type="ORF">FHS23_003051</name>
</gene>
<dbReference type="InterPro" id="IPR023198">
    <property type="entry name" value="PGP-like_dom2"/>
</dbReference>
<accession>A0A839S3S0</accession>
<name>A0A839S3S0_9PSEU</name>
<dbReference type="GO" id="GO:0008967">
    <property type="term" value="F:phosphoglycolate phosphatase activity"/>
    <property type="evidence" value="ECO:0007669"/>
    <property type="project" value="TreeGrafter"/>
</dbReference>
<dbReference type="GO" id="GO:0005829">
    <property type="term" value="C:cytosol"/>
    <property type="evidence" value="ECO:0007669"/>
    <property type="project" value="TreeGrafter"/>
</dbReference>
<dbReference type="InterPro" id="IPR036412">
    <property type="entry name" value="HAD-like_sf"/>
</dbReference>
<dbReference type="PANTHER" id="PTHR43434">
    <property type="entry name" value="PHOSPHOGLYCOLATE PHOSPHATASE"/>
    <property type="match status" value="1"/>
</dbReference>
<dbReference type="PANTHER" id="PTHR43434:SF19">
    <property type="entry name" value="PHOSPHONOACETALDEHYDE HYDROLASE"/>
    <property type="match status" value="1"/>
</dbReference>
<dbReference type="InterPro" id="IPR023214">
    <property type="entry name" value="HAD_sf"/>
</dbReference>
<comment type="caution">
    <text evidence="1">The sequence shown here is derived from an EMBL/GenBank/DDBJ whole genome shotgun (WGS) entry which is preliminary data.</text>
</comment>